<dbReference type="PANTHER" id="PTHR23336:SF11">
    <property type="entry name" value="OS06G0622000 PROTEIN"/>
    <property type="match status" value="1"/>
</dbReference>
<dbReference type="RefSeq" id="WP_124900519.1">
    <property type="nucleotide sequence ID" value="NZ_RQTJ01000052.1"/>
</dbReference>
<keyword evidence="2" id="KW-1185">Reference proteome</keyword>
<organism evidence="1 2">
    <name type="scientific">Paenimyroides viscosum</name>
    <dbReference type="NCBI Taxonomy" id="2488729"/>
    <lineage>
        <taxon>Bacteria</taxon>
        <taxon>Pseudomonadati</taxon>
        <taxon>Bacteroidota</taxon>
        <taxon>Flavobacteriia</taxon>
        <taxon>Flavobacteriales</taxon>
        <taxon>Flavobacteriaceae</taxon>
        <taxon>Paenimyroides</taxon>
    </lineage>
</organism>
<keyword evidence="1" id="KW-0547">Nucleotide-binding</keyword>
<accession>A0A3P1ALC3</accession>
<dbReference type="Gene3D" id="3.30.565.10">
    <property type="entry name" value="Histidine kinase-like ATPase, C-terminal domain"/>
    <property type="match status" value="1"/>
</dbReference>
<keyword evidence="1" id="KW-0067">ATP-binding</keyword>
<dbReference type="InterPro" id="IPR045261">
    <property type="entry name" value="MORC_ATPase"/>
</dbReference>
<gene>
    <name evidence="1" type="ORF">EG242_14190</name>
</gene>
<dbReference type="Pfam" id="PF13589">
    <property type="entry name" value="HATPase_c_3"/>
    <property type="match status" value="1"/>
</dbReference>
<dbReference type="OrthoDB" id="9813438at2"/>
<dbReference type="AlphaFoldDB" id="A0A3P1ALC3"/>
<dbReference type="PANTHER" id="PTHR23336">
    <property type="entry name" value="ZINC FINGER CW-TYPE COILED-COIL DOMAIN PROTEIN 3"/>
    <property type="match status" value="1"/>
</dbReference>
<reference evidence="1 2" key="1">
    <citation type="submission" date="2018-11" db="EMBL/GenBank/DDBJ databases">
        <title>Flavobacterium sp. nov., YIM 102796 draft genome.</title>
        <authorList>
            <person name="Li G."/>
            <person name="Jiang Y."/>
        </authorList>
    </citation>
    <scope>NUCLEOTIDE SEQUENCE [LARGE SCALE GENOMIC DNA]</scope>
    <source>
        <strain evidence="1 2">YIM 102796</strain>
    </source>
</reference>
<name>A0A3P1ALC3_9FLAO</name>
<protein>
    <submittedName>
        <fullName evidence="1">ATP-binding protein</fullName>
    </submittedName>
</protein>
<evidence type="ECO:0000313" key="2">
    <source>
        <dbReference type="Proteomes" id="UP000268372"/>
    </source>
</evidence>
<dbReference type="SUPFAM" id="SSF55874">
    <property type="entry name" value="ATPase domain of HSP90 chaperone/DNA topoisomerase II/histidine kinase"/>
    <property type="match status" value="1"/>
</dbReference>
<comment type="caution">
    <text evidence="1">The sequence shown here is derived from an EMBL/GenBank/DDBJ whole genome shotgun (WGS) entry which is preliminary data.</text>
</comment>
<sequence length="493" mass="57183">MIDYTNIQSTSAEPEASSMIETFRAIGYSIETAIADIVDNSITAGAKNIWIDYDWKGSNTTLSILDDGTGMNNEQLVQAMRPGSKNPLDERNRDDLGRFGLGLKTASFSQSRKFTVFSKAKGYKPVFWTWDLDFVNQEKVWKLIRYIPNEGNWTKKIETVETGTCVIWWDLDRLTKDTSEDNEEAKSKFLGIMDSVKSHLSMVFHRYMDEGLKIYLREREIKSWDPFMIGIDNLQSKPETRLEGGSIKIKGFVLPHRSKLSAEQYNYGKGPKDSWTAHQGFYVYRNRRLLVAGDWLGLFKKEGHYDLCRIQIDLPNNFDDDWQIDIKKSIARPPSIYREQILALAKDVRNQAVEVYRHKGKVLKRKLASDEYFPFWEERARHGKRFYKINRNHPLLNELLSKSGDLKKEIEKVIQFIEETIPVPLITLQESENEKPHGQPFEGIDHNAIKETMQKLFNGFVASGLSIEKAKARILNTEPYNFYPEYIEFLTNE</sequence>
<evidence type="ECO:0000313" key="1">
    <source>
        <dbReference type="EMBL" id="RRA89818.1"/>
    </source>
</evidence>
<proteinExistence type="predicted"/>
<dbReference type="EMBL" id="RQTJ01000052">
    <property type="protein sequence ID" value="RRA89818.1"/>
    <property type="molecule type" value="Genomic_DNA"/>
</dbReference>
<dbReference type="GO" id="GO:0016887">
    <property type="term" value="F:ATP hydrolysis activity"/>
    <property type="evidence" value="ECO:0007669"/>
    <property type="project" value="InterPro"/>
</dbReference>
<dbReference type="GO" id="GO:0005524">
    <property type="term" value="F:ATP binding"/>
    <property type="evidence" value="ECO:0007669"/>
    <property type="project" value="UniProtKB-KW"/>
</dbReference>
<dbReference type="InterPro" id="IPR036890">
    <property type="entry name" value="HATPase_C_sf"/>
</dbReference>
<dbReference type="Proteomes" id="UP000268372">
    <property type="component" value="Unassembled WGS sequence"/>
</dbReference>